<dbReference type="Gene3D" id="1.20.120.430">
    <property type="entry name" value="tRNA modification GTPase MnmE domain 2"/>
    <property type="match status" value="1"/>
</dbReference>
<evidence type="ECO:0000256" key="1">
    <source>
        <dbReference type="ARBA" id="ARBA00011043"/>
    </source>
</evidence>
<evidence type="ECO:0000256" key="10">
    <source>
        <dbReference type="HAMAP-Rule" id="MF_00379"/>
    </source>
</evidence>
<dbReference type="CDD" id="cd14858">
    <property type="entry name" value="TrmE_N"/>
    <property type="match status" value="1"/>
</dbReference>
<dbReference type="InterPro" id="IPR027266">
    <property type="entry name" value="TrmE/GcvT-like"/>
</dbReference>
<keyword evidence="2 10" id="KW-0963">Cytoplasm</keyword>
<comment type="caution">
    <text evidence="14">The sequence shown here is derived from an EMBL/GenBank/DDBJ whole genome shotgun (WGS) entry which is preliminary data.</text>
</comment>
<reference evidence="14 16" key="1">
    <citation type="submission" date="2015-09" db="EMBL/GenBank/DDBJ databases">
        <title>Draft genome sequence of Hydrogenibacillus schlegelii DSM 2000.</title>
        <authorList>
            <person name="Hemp J."/>
        </authorList>
    </citation>
    <scope>NUCLEOTIDE SEQUENCE [LARGE SCALE GENOMIC DNA]</scope>
    <source>
        <strain evidence="14 16">MA 48</strain>
    </source>
</reference>
<comment type="similarity">
    <text evidence="1 10 11">Belongs to the TRAFAC class TrmE-Era-EngA-EngB-Septin-like GTPase superfamily. TrmE GTPase family.</text>
</comment>
<comment type="subunit">
    <text evidence="10">Homodimer. Heterotetramer of two MnmE and two MnmG subunits.</text>
</comment>
<dbReference type="PROSITE" id="PS51709">
    <property type="entry name" value="G_TRME"/>
    <property type="match status" value="1"/>
</dbReference>
<keyword evidence="9 10" id="KW-0342">GTP-binding</keyword>
<dbReference type="GO" id="GO:0046872">
    <property type="term" value="F:metal ion binding"/>
    <property type="evidence" value="ECO:0007669"/>
    <property type="project" value="UniProtKB-KW"/>
</dbReference>
<comment type="caution">
    <text evidence="10">Lacks conserved residue(s) required for the propagation of feature annotation.</text>
</comment>
<keyword evidence="16" id="KW-1185">Reference proteome</keyword>
<keyword evidence="7 10" id="KW-0460">Magnesium</keyword>
<evidence type="ECO:0000313" key="13">
    <source>
        <dbReference type="EMBL" id="MBT9282109.1"/>
    </source>
</evidence>
<dbReference type="FunFam" id="3.30.1360.120:FF:000003">
    <property type="entry name" value="tRNA modification GTPase MnmE"/>
    <property type="match status" value="1"/>
</dbReference>
<dbReference type="InterPro" id="IPR027368">
    <property type="entry name" value="MnmE_dom2"/>
</dbReference>
<dbReference type="Gene3D" id="3.40.50.300">
    <property type="entry name" value="P-loop containing nucleotide triphosphate hydrolases"/>
    <property type="match status" value="1"/>
</dbReference>
<dbReference type="InterPro" id="IPR027417">
    <property type="entry name" value="P-loop_NTPase"/>
</dbReference>
<dbReference type="Proteomes" id="UP000748108">
    <property type="component" value="Unassembled WGS sequence"/>
</dbReference>
<dbReference type="InterPro" id="IPR004520">
    <property type="entry name" value="GTPase_MnmE"/>
</dbReference>
<dbReference type="Proteomes" id="UP000243024">
    <property type="component" value="Unassembled WGS sequence"/>
</dbReference>
<feature type="binding site" evidence="10">
    <location>
        <position position="85"/>
    </location>
    <ligand>
        <name>(6S)-5-formyl-5,6,7,8-tetrahydrofolate</name>
        <dbReference type="ChEBI" id="CHEBI:57457"/>
    </ligand>
</feature>
<keyword evidence="8 10" id="KW-0630">Potassium</keyword>
<evidence type="ECO:0000256" key="8">
    <source>
        <dbReference type="ARBA" id="ARBA00022958"/>
    </source>
</evidence>
<dbReference type="Proteomes" id="UP000244180">
    <property type="component" value="Unassembled WGS sequence"/>
</dbReference>
<feature type="binding site" evidence="10">
    <location>
        <position position="22"/>
    </location>
    <ligand>
        <name>(6S)-5-formyl-5,6,7,8-tetrahydrofolate</name>
        <dbReference type="ChEBI" id="CHEBI:57457"/>
    </ligand>
</feature>
<dbReference type="Pfam" id="PF10396">
    <property type="entry name" value="TrmE_N"/>
    <property type="match status" value="1"/>
</dbReference>
<feature type="binding site" evidence="10">
    <location>
        <position position="458"/>
    </location>
    <ligand>
        <name>(6S)-5-formyl-5,6,7,8-tetrahydrofolate</name>
        <dbReference type="ChEBI" id="CHEBI:57457"/>
    </ligand>
</feature>
<dbReference type="NCBIfam" id="TIGR00231">
    <property type="entry name" value="small_GTP"/>
    <property type="match status" value="1"/>
</dbReference>
<comment type="function">
    <text evidence="10">Exhibits a very high intrinsic GTPase hydrolysis rate. Involved in the addition of a carboxymethylaminomethyl (cmnm) group at the wobble position (U34) of certain tRNAs, forming tRNA-cmnm(5)s(2)U34.</text>
</comment>
<dbReference type="InterPro" id="IPR005225">
    <property type="entry name" value="Small_GTP-bd"/>
</dbReference>
<dbReference type="GO" id="GO:0042802">
    <property type="term" value="F:identical protein binding"/>
    <property type="evidence" value="ECO:0007669"/>
    <property type="project" value="UniProtKB-ARBA"/>
</dbReference>
<feature type="domain" description="TrmE-type G" evidence="12">
    <location>
        <begin position="220"/>
        <end position="379"/>
    </location>
</feature>
<evidence type="ECO:0000256" key="6">
    <source>
        <dbReference type="ARBA" id="ARBA00022801"/>
    </source>
</evidence>
<evidence type="ECO:0000313" key="14">
    <source>
        <dbReference type="EMBL" id="OAR04148.1"/>
    </source>
</evidence>
<dbReference type="STRING" id="1484.SA87_06725"/>
<dbReference type="OrthoDB" id="9805918at2"/>
<dbReference type="Pfam" id="PF12631">
    <property type="entry name" value="MnmE_helical"/>
    <property type="match status" value="1"/>
</dbReference>
<keyword evidence="3 10" id="KW-0819">tRNA processing</keyword>
<dbReference type="GO" id="GO:0002098">
    <property type="term" value="P:tRNA wobble uridine modification"/>
    <property type="evidence" value="ECO:0007669"/>
    <property type="project" value="TreeGrafter"/>
</dbReference>
<feature type="binding site" evidence="10">
    <location>
        <position position="254"/>
    </location>
    <ligand>
        <name>K(+)</name>
        <dbReference type="ChEBI" id="CHEBI:29103"/>
    </ligand>
</feature>
<dbReference type="Gene3D" id="3.30.1360.120">
    <property type="entry name" value="Probable tRNA modification gtpase trme, domain 1"/>
    <property type="match status" value="1"/>
</dbReference>
<dbReference type="PRINTS" id="PR00326">
    <property type="entry name" value="GTP1OBG"/>
</dbReference>
<evidence type="ECO:0000256" key="11">
    <source>
        <dbReference type="RuleBase" id="RU003313"/>
    </source>
</evidence>
<keyword evidence="5 10" id="KW-0547">Nucleotide-binding</keyword>
<evidence type="ECO:0000256" key="7">
    <source>
        <dbReference type="ARBA" id="ARBA00022842"/>
    </source>
</evidence>
<evidence type="ECO:0000313" key="16">
    <source>
        <dbReference type="Proteomes" id="UP000243024"/>
    </source>
</evidence>
<dbReference type="AlphaFoldDB" id="A0A132N2B5"/>
<sequence>MRDDTIAAIATPPGEGGVAIVRLSGPEAIAIADRVFRGRTPLRSIESHRLVYGHLVDPATEAVLDEVLVGVMRRPRSFTREDVVELNVHGGRLVARRALELVLKEGARLAEPGEFTLRAFLNGRIDLAQAEATLDVIRAETEAALLAAGRALRGAFGEAVRAVRAALLRLVTRLEVAVDYPEYDEPDVTRAEIAAELEALVGRLRALRGEAALGRLLRDGVPTAIVGRPNAGKSSLFNALAGEERAIVTDVPGTTRDVLEVRLVVGDVVLRLVDTAGIRRSDDPVEAIGIERARKALREASLVLAVVDGARPLSPEDAALLAELRERSAIVVLNKSDLPSVVTPEAVAAHLPSAPVVRVSARTGAGLPALRAAILRVLGLSPEARPEAMATANARHLAALDAALEAVEAARRAAGAGAPEDAVLVDLRQALRHLGAILGEDVDETVIRTIFSDFCVGK</sequence>
<feature type="binding site" evidence="10">
    <location>
        <begin position="274"/>
        <end position="277"/>
    </location>
    <ligand>
        <name>GTP</name>
        <dbReference type="ChEBI" id="CHEBI:37565"/>
    </ligand>
</feature>
<evidence type="ECO:0000256" key="3">
    <source>
        <dbReference type="ARBA" id="ARBA00022694"/>
    </source>
</evidence>
<dbReference type="InterPro" id="IPR018948">
    <property type="entry name" value="GTP-bd_TrmE_N"/>
</dbReference>
<evidence type="ECO:0000256" key="4">
    <source>
        <dbReference type="ARBA" id="ARBA00022723"/>
    </source>
</evidence>
<evidence type="ECO:0000313" key="15">
    <source>
        <dbReference type="EMBL" id="PTQ54488.1"/>
    </source>
</evidence>
<dbReference type="InterPro" id="IPR025867">
    <property type="entry name" value="MnmE_helical"/>
</dbReference>
<protein>
    <recommendedName>
        <fullName evidence="10">tRNA modification GTPase MnmE</fullName>
        <ecNumber evidence="10">3.6.-.-</ecNumber>
    </recommendedName>
</protein>
<feature type="binding site" evidence="10">
    <location>
        <position position="251"/>
    </location>
    <ligand>
        <name>K(+)</name>
        <dbReference type="ChEBI" id="CHEBI:29103"/>
    </ligand>
</feature>
<dbReference type="CDD" id="cd04164">
    <property type="entry name" value="trmE"/>
    <property type="match status" value="1"/>
</dbReference>
<gene>
    <name evidence="10 13" type="primary">mnmE</name>
    <name evidence="10" type="synonym">trmE</name>
    <name evidence="15" type="ORF">HSCHL_0067</name>
    <name evidence="13" type="ORF">KM312_05570</name>
    <name evidence="14" type="ORF">SA87_06725</name>
</gene>
<keyword evidence="6 10" id="KW-0378">Hydrolase</keyword>
<dbReference type="FunFam" id="3.40.50.300:FF:001376">
    <property type="entry name" value="tRNA modification GTPase MnmE"/>
    <property type="match status" value="1"/>
</dbReference>
<dbReference type="PANTHER" id="PTHR42714:SF2">
    <property type="entry name" value="TRNA MODIFICATION GTPASE GTPBP3, MITOCHONDRIAL"/>
    <property type="match status" value="1"/>
</dbReference>
<evidence type="ECO:0000256" key="2">
    <source>
        <dbReference type="ARBA" id="ARBA00022490"/>
    </source>
</evidence>
<dbReference type="EMBL" id="PEBV01000003">
    <property type="protein sequence ID" value="PTQ54488.1"/>
    <property type="molecule type" value="Genomic_DNA"/>
</dbReference>
<evidence type="ECO:0000256" key="5">
    <source>
        <dbReference type="ARBA" id="ARBA00022741"/>
    </source>
</evidence>
<dbReference type="GO" id="GO:0003924">
    <property type="term" value="F:GTPase activity"/>
    <property type="evidence" value="ECO:0007669"/>
    <property type="project" value="UniProtKB-UniRule"/>
</dbReference>
<dbReference type="EMBL" id="JAHHQF010000050">
    <property type="protein sequence ID" value="MBT9282109.1"/>
    <property type="molecule type" value="Genomic_DNA"/>
</dbReference>
<name>A0A132N2B5_HYDSH</name>
<feature type="binding site" evidence="10">
    <location>
        <position position="124"/>
    </location>
    <ligand>
        <name>(6S)-5-formyl-5,6,7,8-tetrahydrofolate</name>
        <dbReference type="ChEBI" id="CHEBI:57457"/>
    </ligand>
</feature>
<dbReference type="RefSeq" id="WP_066201373.1">
    <property type="nucleotide sequence ID" value="NZ_CBCSAS010000008.1"/>
</dbReference>
<evidence type="ECO:0000313" key="17">
    <source>
        <dbReference type="Proteomes" id="UP000244180"/>
    </source>
</evidence>
<evidence type="ECO:0000259" key="12">
    <source>
        <dbReference type="PROSITE" id="PS51709"/>
    </source>
</evidence>
<dbReference type="Pfam" id="PF01926">
    <property type="entry name" value="MMR_HSR1"/>
    <property type="match status" value="1"/>
</dbReference>
<dbReference type="GO" id="GO:0005525">
    <property type="term" value="F:GTP binding"/>
    <property type="evidence" value="ECO:0007669"/>
    <property type="project" value="UniProtKB-UniRule"/>
</dbReference>
<dbReference type="EMBL" id="JXBB01000023">
    <property type="protein sequence ID" value="OAR04148.1"/>
    <property type="molecule type" value="Genomic_DNA"/>
</dbReference>
<dbReference type="InterPro" id="IPR031168">
    <property type="entry name" value="G_TrmE"/>
</dbReference>
<feature type="binding site" evidence="10">
    <location>
        <position position="230"/>
    </location>
    <ligand>
        <name>K(+)</name>
        <dbReference type="ChEBI" id="CHEBI:29103"/>
    </ligand>
</feature>
<dbReference type="HAMAP" id="MF_00379">
    <property type="entry name" value="GTPase_MnmE"/>
    <property type="match status" value="1"/>
</dbReference>
<proteinExistence type="inferred from homology"/>
<dbReference type="GO" id="GO:0030488">
    <property type="term" value="P:tRNA methylation"/>
    <property type="evidence" value="ECO:0007669"/>
    <property type="project" value="TreeGrafter"/>
</dbReference>
<feature type="binding site" evidence="10">
    <location>
        <begin position="230"/>
        <end position="235"/>
    </location>
    <ligand>
        <name>GTP</name>
        <dbReference type="ChEBI" id="CHEBI:37565"/>
    </ligand>
</feature>
<reference evidence="15 17" key="2">
    <citation type="submission" date="2017-08" db="EMBL/GenBank/DDBJ databases">
        <title>Burning lignite coal seam in the remote Altai Mountains harbors a hydrogen-driven thermophilic microbial community.</title>
        <authorList>
            <person name="Kadnikov V.V."/>
            <person name="Mardanov A.V."/>
            <person name="Ivasenko D."/>
            <person name="Beletsky A.V."/>
            <person name="Karnachuk O.V."/>
            <person name="Ravin N.V."/>
        </authorList>
    </citation>
    <scope>NUCLEOTIDE SEQUENCE [LARGE SCALE GENOMIC DNA]</scope>
    <source>
        <strain evidence="15">AL33</strain>
    </source>
</reference>
<dbReference type="NCBIfam" id="TIGR00450">
    <property type="entry name" value="mnmE_trmE_thdF"/>
    <property type="match status" value="1"/>
</dbReference>
<evidence type="ECO:0000256" key="9">
    <source>
        <dbReference type="ARBA" id="ARBA00023134"/>
    </source>
</evidence>
<accession>A0A132N2B5</accession>
<organism evidence="14 16">
    <name type="scientific">Hydrogenibacillus schlegelii</name>
    <name type="common">Bacillus schlegelii</name>
    <dbReference type="NCBI Taxonomy" id="1484"/>
    <lineage>
        <taxon>Bacteria</taxon>
        <taxon>Bacillati</taxon>
        <taxon>Bacillota</taxon>
        <taxon>Bacilli</taxon>
        <taxon>Bacillales</taxon>
        <taxon>Bacillales Family X. Incertae Sedis</taxon>
        <taxon>Hydrogenibacillus</taxon>
    </lineage>
</organism>
<feature type="binding site" evidence="10">
    <location>
        <position position="249"/>
    </location>
    <ligand>
        <name>K(+)</name>
        <dbReference type="ChEBI" id="CHEBI:29103"/>
    </ligand>
</feature>
<feature type="binding site" evidence="10">
    <location>
        <position position="255"/>
    </location>
    <ligand>
        <name>Mg(2+)</name>
        <dbReference type="ChEBI" id="CHEBI:18420"/>
    </ligand>
</feature>
<keyword evidence="4 10" id="KW-0479">Metal-binding</keyword>
<comment type="cofactor">
    <cofactor evidence="10">
        <name>K(+)</name>
        <dbReference type="ChEBI" id="CHEBI:29103"/>
    </cofactor>
    <text evidence="10">Binds 1 potassium ion per subunit.</text>
</comment>
<comment type="subcellular location">
    <subcellularLocation>
        <location evidence="10">Cytoplasm</location>
    </subcellularLocation>
</comment>
<feature type="binding site" evidence="10">
    <location>
        <begin position="249"/>
        <end position="255"/>
    </location>
    <ligand>
        <name>GTP</name>
        <dbReference type="ChEBI" id="CHEBI:37565"/>
    </ligand>
</feature>
<dbReference type="PANTHER" id="PTHR42714">
    <property type="entry name" value="TRNA MODIFICATION GTPASE GTPBP3"/>
    <property type="match status" value="1"/>
</dbReference>
<feature type="binding site" evidence="10">
    <location>
        <begin position="360"/>
        <end position="362"/>
    </location>
    <ligand>
        <name>GTP</name>
        <dbReference type="ChEBI" id="CHEBI:37565"/>
    </ligand>
</feature>
<dbReference type="SUPFAM" id="SSF52540">
    <property type="entry name" value="P-loop containing nucleoside triphosphate hydrolases"/>
    <property type="match status" value="1"/>
</dbReference>
<feature type="binding site" evidence="10">
    <location>
        <position position="234"/>
    </location>
    <ligand>
        <name>Mg(2+)</name>
        <dbReference type="ChEBI" id="CHEBI:18420"/>
    </ligand>
</feature>
<dbReference type="EC" id="3.6.-.-" evidence="10"/>
<dbReference type="InterPro" id="IPR006073">
    <property type="entry name" value="GTP-bd"/>
</dbReference>
<reference evidence="13" key="3">
    <citation type="journal article" date="2021" name="Microbiology">
        <title>Metagenomic Analysis of the Microbial Community in the Underground Coal Fire Area (Kemerovo Region, Russia) Revealed Predominance of Thermophilic Members of the Phyla Deinococcus-thermus, Aquificae, and Firmicutes.</title>
        <authorList>
            <person name="Kadnikov V."/>
            <person name="Mardanov A.V."/>
            <person name="Beletsky A.V."/>
            <person name="Karnachuk O.V."/>
            <person name="Ravin N.V."/>
        </authorList>
    </citation>
    <scope>NUCLEOTIDE SEQUENCE</scope>
    <source>
        <strain evidence="13">RBS10-49</strain>
    </source>
</reference>
<dbReference type="GO" id="GO:0005829">
    <property type="term" value="C:cytosol"/>
    <property type="evidence" value="ECO:0007669"/>
    <property type="project" value="TreeGrafter"/>
</dbReference>